<evidence type="ECO:0000256" key="13">
    <source>
        <dbReference type="ARBA" id="ARBA00023052"/>
    </source>
</evidence>
<evidence type="ECO:0000256" key="14">
    <source>
        <dbReference type="ARBA" id="ARBA00023268"/>
    </source>
</evidence>
<dbReference type="Pfam" id="PF02779">
    <property type="entry name" value="Transket_pyr"/>
    <property type="match status" value="1"/>
</dbReference>
<evidence type="ECO:0000256" key="15">
    <source>
        <dbReference type="ARBA" id="ARBA00030680"/>
    </source>
</evidence>
<dbReference type="Pfam" id="PF16078">
    <property type="entry name" value="2-oxogl_dehyd_N"/>
    <property type="match status" value="1"/>
</dbReference>
<evidence type="ECO:0000256" key="11">
    <source>
        <dbReference type="ARBA" id="ARBA00022842"/>
    </source>
</evidence>
<dbReference type="GO" id="GO:0000287">
    <property type="term" value="F:magnesium ion binding"/>
    <property type="evidence" value="ECO:0007669"/>
    <property type="project" value="UniProtKB-ARBA"/>
</dbReference>
<dbReference type="Proteomes" id="UP000199034">
    <property type="component" value="Unassembled WGS sequence"/>
</dbReference>
<feature type="coiled-coil region" evidence="18">
    <location>
        <begin position="824"/>
        <end position="851"/>
    </location>
</feature>
<accession>A0A1G6X9E9</accession>
<dbReference type="GO" id="GO:0030976">
    <property type="term" value="F:thiamine pyrophosphate binding"/>
    <property type="evidence" value="ECO:0007669"/>
    <property type="project" value="InterPro"/>
</dbReference>
<comment type="cofactor">
    <cofactor evidence="2">
        <name>thiamine diphosphate</name>
        <dbReference type="ChEBI" id="CHEBI:58937"/>
    </cofactor>
</comment>
<dbReference type="PIRSF" id="PIRSF000157">
    <property type="entry name" value="Oxoglu_dh_E1"/>
    <property type="match status" value="1"/>
</dbReference>
<evidence type="ECO:0000256" key="18">
    <source>
        <dbReference type="SAM" id="Coils"/>
    </source>
</evidence>
<dbReference type="InterPro" id="IPR029061">
    <property type="entry name" value="THDP-binding"/>
</dbReference>
<dbReference type="GO" id="GO:0005829">
    <property type="term" value="C:cytosol"/>
    <property type="evidence" value="ECO:0007669"/>
    <property type="project" value="TreeGrafter"/>
</dbReference>
<dbReference type="SUPFAM" id="SSF52777">
    <property type="entry name" value="CoA-dependent acyltransferases"/>
    <property type="match status" value="1"/>
</dbReference>
<comment type="catalytic activity">
    <reaction evidence="16">
        <text>N(6)-[(R)-lipoyl]-L-lysyl-[protein] + 2-oxoglutarate + H(+) = N(6)-[(R)-S(8)-succinyldihydrolipoyl]-L-lysyl-[protein] + CO2</text>
        <dbReference type="Rhea" id="RHEA:12188"/>
        <dbReference type="Rhea" id="RHEA-COMP:10474"/>
        <dbReference type="Rhea" id="RHEA-COMP:20092"/>
        <dbReference type="ChEBI" id="CHEBI:15378"/>
        <dbReference type="ChEBI" id="CHEBI:16526"/>
        <dbReference type="ChEBI" id="CHEBI:16810"/>
        <dbReference type="ChEBI" id="CHEBI:83099"/>
        <dbReference type="ChEBI" id="CHEBI:83120"/>
        <dbReference type="EC" id="1.2.4.2"/>
    </reaction>
</comment>
<dbReference type="SMART" id="SM00861">
    <property type="entry name" value="Transket_pyr"/>
    <property type="match status" value="1"/>
</dbReference>
<dbReference type="NCBIfam" id="NF008907">
    <property type="entry name" value="PRK12270.1"/>
    <property type="match status" value="1"/>
</dbReference>
<dbReference type="EC" id="2.3.1.61" evidence="7"/>
<sequence length="1252" mass="138130">MPQPSGSQSTHSTTAGPPDDDFGANEWLVEEMYEQYKLDPGSVDARWVSYFKDGHDGGTTTNGSAPAPAAAKAEPAKPAPAKAAPAQAESKPAEAKPAASKPAPVAKPRPDAKAAEPAKGTSAPVPKESPKAEPAAASDQPTYTVLRGAPARTAANMDASLEVPTATSVRTVPVKLLWDNRIVINSHLARARGGKVSFTHLIGYALVKAVRSMPEMNNGFDVVDGKPNLITPAHINLGLAIDVPKPDGSRQLLVPSIKAAEGMDFAGFWTAYEEIVRKARDGKLGVVDFQGTSISLTNPGGIGTTHSVPRLMKGQGAIIGVGSMEFPAEWQGASPEAIARNGISKVMTLTSTYDHRVIQGAQSGEFLKRVHQLLLGADGFYDEIFRSLRIPYEPIRWNADISTSHDDDISKQARILELIHAYRVRGHMMADTDPLEYRQRSHPDLEVESHGLTLWDLDREFATGSFGGEGRRFMKLRDILKILRDSYCRTTGIEYMHIMDPEQRRWIQERVEQPHTKTPREEQLRILLKLNQAEAFETFLQTKFVGQKRFSLEGGETTVPVLDEICEAAAEANLDEVAIGMAHRGRLNVLANIVGKKYSQIFREFEGNIDPRTVQGSGDVKYHLGAEGEFVAEAGDTIKVSVAANPSHLEAVDPVLEGIARAKQDVLNRGAEYPVLPLLVHGDAAFAGQGVVAETLNLSQLRGYRTGGTIHVVVNNQVGFTTSPGSSRSSLYCTDVARMVQAPIFHVNGDDPEACIRVARLAFEYRQAFNKDVVIDLVCYRRRGHNEGDDPSYTQPLMYDLIEQKRSVRKLYTESLIGRGDITIEEAEQVLRDYQQQLERVFTEVREASTQPSEWTTVPDYPEKSVGETDTAVPLEYLKRISDAYVTPPDGFTVHPKVMPQLQRRATAITEGPIDWGTGEILAFGSLLMEGRPVRLAGQDSRRGTFVSRFGTIIDRTNADEWTPLASLTEDQAKFYIYDSLLSEYAALGFEYGYSVARPDALVLWEAQFGDFVNGAQTVIDEFITAGESKWRQQSGVVLLLPHGYEGQGADHSSARIERFLQMAADEALVIAQPSTPASYFHLLRQHSLGEEHRPLIVFTPKSMLKRKEAASQPDDFTSGSFKAFVPDATADAEKVDTLLLCSGRVTWDLMVERAKREDSERFAIGRVEQLYPRPIDAIRAEIARYPHLKQVRWVQDEPLNMGPWPHYALNVWPEVDAQVVPVTRPEGSSPAVGTVKRHQAEQKELMERAFA</sequence>
<evidence type="ECO:0000313" key="22">
    <source>
        <dbReference type="Proteomes" id="UP000199034"/>
    </source>
</evidence>
<dbReference type="Gene3D" id="3.30.559.10">
    <property type="entry name" value="Chloramphenicol acetyltransferase-like domain"/>
    <property type="match status" value="1"/>
</dbReference>
<comment type="similarity">
    <text evidence="5">Belongs to the alpha-ketoglutarate dehydrogenase family.</text>
</comment>
<keyword evidence="14" id="KW-0511">Multifunctional enzyme</keyword>
<dbReference type="GO" id="GO:0006099">
    <property type="term" value="P:tricarboxylic acid cycle"/>
    <property type="evidence" value="ECO:0007669"/>
    <property type="project" value="UniProtKB-UniPathway"/>
</dbReference>
<dbReference type="CDD" id="cd02016">
    <property type="entry name" value="TPP_E1_OGDC_like"/>
    <property type="match status" value="1"/>
</dbReference>
<protein>
    <recommendedName>
        <fullName evidence="8">2-oxoglutarate dehydrogenase E1 component</fullName>
        <ecNumber evidence="6">1.2.4.2</ecNumber>
        <ecNumber evidence="7">2.3.1.61</ecNumber>
    </recommendedName>
    <alternativeName>
        <fullName evidence="15">Alpha-ketoglutarate dehydrogenase</fullName>
    </alternativeName>
</protein>
<evidence type="ECO:0000256" key="16">
    <source>
        <dbReference type="ARBA" id="ARBA00051911"/>
    </source>
</evidence>
<evidence type="ECO:0000259" key="20">
    <source>
        <dbReference type="SMART" id="SM00861"/>
    </source>
</evidence>
<dbReference type="FunFam" id="1.10.287.1150:FF:000004">
    <property type="entry name" value="2-oxoglutarate dehydrogenase E1 component"/>
    <property type="match status" value="1"/>
</dbReference>
<feature type="compositionally biased region" description="Low complexity" evidence="19">
    <location>
        <begin position="64"/>
        <end position="73"/>
    </location>
</feature>
<dbReference type="Pfam" id="PF00676">
    <property type="entry name" value="E1_dh"/>
    <property type="match status" value="1"/>
</dbReference>
<dbReference type="InterPro" id="IPR032106">
    <property type="entry name" value="2-oxogl_dehyd_N"/>
</dbReference>
<feature type="region of interest" description="Disordered" evidence="19">
    <location>
        <begin position="1"/>
        <end position="25"/>
    </location>
</feature>
<evidence type="ECO:0000313" key="21">
    <source>
        <dbReference type="EMBL" id="SDD74718.1"/>
    </source>
</evidence>
<comment type="function">
    <text evidence="3">E1 component of the 2-oxoglutarate dehydrogenase (OGDH) complex which catalyzes the decarboxylation of 2-oxoglutarate, the first step in the conversion of 2-oxoglutarate to succinyl-CoA and CO(2).</text>
</comment>
<dbReference type="NCBIfam" id="TIGR00239">
    <property type="entry name" value="2oxo_dh_E1"/>
    <property type="match status" value="1"/>
</dbReference>
<dbReference type="GO" id="GO:0004591">
    <property type="term" value="F:oxoglutarate dehydrogenase (succinyl-transferring) activity"/>
    <property type="evidence" value="ECO:0007669"/>
    <property type="project" value="UniProtKB-EC"/>
</dbReference>
<feature type="compositionally biased region" description="Polar residues" evidence="19">
    <location>
        <begin position="1"/>
        <end position="15"/>
    </location>
</feature>
<comment type="cofactor">
    <cofactor evidence="1">
        <name>Mg(2+)</name>
        <dbReference type="ChEBI" id="CHEBI:18420"/>
    </cofactor>
</comment>
<evidence type="ECO:0000256" key="7">
    <source>
        <dbReference type="ARBA" id="ARBA00012945"/>
    </source>
</evidence>
<keyword evidence="9" id="KW-0816">Tricarboxylic acid cycle</keyword>
<dbReference type="AlphaFoldDB" id="A0A1G6X9E9"/>
<dbReference type="Gene3D" id="3.40.50.11610">
    <property type="entry name" value="Multifunctional 2-oxoglutarate metabolism enzyme, C-terminal domain"/>
    <property type="match status" value="1"/>
</dbReference>
<dbReference type="STRING" id="1045774.SAMN05421872_110210"/>
<dbReference type="Gene3D" id="1.10.287.1150">
    <property type="entry name" value="TPP helical domain"/>
    <property type="match status" value="1"/>
</dbReference>
<evidence type="ECO:0000256" key="17">
    <source>
        <dbReference type="ARBA" id="ARBA00052761"/>
    </source>
</evidence>
<dbReference type="Gene3D" id="3.40.50.12470">
    <property type="match status" value="1"/>
</dbReference>
<evidence type="ECO:0000256" key="8">
    <source>
        <dbReference type="ARBA" id="ARBA00013321"/>
    </source>
</evidence>
<dbReference type="RefSeq" id="WP_090859543.1">
    <property type="nucleotide sequence ID" value="NZ_FMZM01000010.1"/>
</dbReference>
<dbReference type="PANTHER" id="PTHR23152">
    <property type="entry name" value="2-OXOGLUTARATE DEHYDROGENASE"/>
    <property type="match status" value="1"/>
</dbReference>
<keyword evidence="10" id="KW-0479">Metal-binding</keyword>
<dbReference type="UniPathway" id="UPA00223">
    <property type="reaction ID" value="UER00997"/>
</dbReference>
<dbReference type="InterPro" id="IPR001078">
    <property type="entry name" value="2-oxoacid_DH_actylTfrase"/>
</dbReference>
<gene>
    <name evidence="21" type="ORF">SAMN05421872_110210</name>
</gene>
<dbReference type="Gene3D" id="3.40.50.970">
    <property type="match status" value="1"/>
</dbReference>
<evidence type="ECO:0000256" key="1">
    <source>
        <dbReference type="ARBA" id="ARBA00001946"/>
    </source>
</evidence>
<dbReference type="InterPro" id="IPR031717">
    <property type="entry name" value="ODO-1/KGD_C"/>
</dbReference>
<evidence type="ECO:0000256" key="3">
    <source>
        <dbReference type="ARBA" id="ARBA00003906"/>
    </source>
</evidence>
<evidence type="ECO:0000256" key="9">
    <source>
        <dbReference type="ARBA" id="ARBA00022532"/>
    </source>
</evidence>
<dbReference type="PANTHER" id="PTHR23152:SF4">
    <property type="entry name" value="2-OXOADIPATE DEHYDROGENASE COMPLEX COMPONENT E1"/>
    <property type="match status" value="1"/>
</dbReference>
<proteinExistence type="inferred from homology"/>
<dbReference type="GO" id="GO:0004149">
    <property type="term" value="F:dihydrolipoyllysine-residue succinyltransferase activity"/>
    <property type="evidence" value="ECO:0007669"/>
    <property type="project" value="UniProtKB-EC"/>
</dbReference>
<reference evidence="21 22" key="1">
    <citation type="submission" date="2016-10" db="EMBL/GenBank/DDBJ databases">
        <authorList>
            <person name="de Groot N.N."/>
        </authorList>
    </citation>
    <scope>NUCLEOTIDE SEQUENCE [LARGE SCALE GENOMIC DNA]</scope>
    <source>
        <strain evidence="21 22">CGMCC 4.6858</strain>
    </source>
</reference>
<dbReference type="InterPro" id="IPR023213">
    <property type="entry name" value="CAT-like_dom_sf"/>
</dbReference>
<dbReference type="EMBL" id="FMZM01000010">
    <property type="protein sequence ID" value="SDD74718.1"/>
    <property type="molecule type" value="Genomic_DNA"/>
</dbReference>
<dbReference type="NCBIfam" id="NF006914">
    <property type="entry name" value="PRK09404.1"/>
    <property type="match status" value="1"/>
</dbReference>
<evidence type="ECO:0000256" key="10">
    <source>
        <dbReference type="ARBA" id="ARBA00022723"/>
    </source>
</evidence>
<keyword evidence="13" id="KW-0786">Thiamine pyrophosphate</keyword>
<evidence type="ECO:0000256" key="19">
    <source>
        <dbReference type="SAM" id="MobiDB-lite"/>
    </source>
</evidence>
<dbReference type="SUPFAM" id="SSF52518">
    <property type="entry name" value="Thiamin diphosphate-binding fold (THDP-binding)"/>
    <property type="match status" value="2"/>
</dbReference>
<dbReference type="InterPro" id="IPR001017">
    <property type="entry name" value="DH_E1"/>
</dbReference>
<keyword evidence="11" id="KW-0460">Magnesium</keyword>
<dbReference type="EC" id="1.2.4.2" evidence="6"/>
<evidence type="ECO:0000256" key="12">
    <source>
        <dbReference type="ARBA" id="ARBA00023002"/>
    </source>
</evidence>
<comment type="pathway">
    <text evidence="4">Carbohydrate metabolism; tricarboxylic acid cycle; succinyl-CoA from 2-oxoglutarate (dehydrogenase route): step 1/1.</text>
</comment>
<dbReference type="GO" id="GO:0045252">
    <property type="term" value="C:oxoglutarate dehydrogenase complex"/>
    <property type="evidence" value="ECO:0007669"/>
    <property type="project" value="TreeGrafter"/>
</dbReference>
<name>A0A1G6X9E9_9ACTN</name>
<dbReference type="InterPro" id="IPR005475">
    <property type="entry name" value="Transketolase-like_Pyr-bd"/>
</dbReference>
<evidence type="ECO:0000256" key="6">
    <source>
        <dbReference type="ARBA" id="ARBA00012280"/>
    </source>
</evidence>
<dbReference type="OrthoDB" id="9759785at2"/>
<dbReference type="Pfam" id="PF00198">
    <property type="entry name" value="2-oxoacid_dh"/>
    <property type="match status" value="1"/>
</dbReference>
<keyword evidence="18" id="KW-0175">Coiled coil</keyword>
<feature type="region of interest" description="Disordered" evidence="19">
    <location>
        <begin position="50"/>
        <end position="143"/>
    </location>
</feature>
<feature type="domain" description="Transketolase-like pyrimidine-binding" evidence="20">
    <location>
        <begin position="914"/>
        <end position="1107"/>
    </location>
</feature>
<keyword evidence="12" id="KW-0560">Oxidoreductase</keyword>
<evidence type="ECO:0000256" key="5">
    <source>
        <dbReference type="ARBA" id="ARBA00006936"/>
    </source>
</evidence>
<dbReference type="Pfam" id="PF16870">
    <property type="entry name" value="OxoGdeHyase_C"/>
    <property type="match status" value="1"/>
</dbReference>
<feature type="compositionally biased region" description="Low complexity" evidence="19">
    <location>
        <begin position="79"/>
        <end position="106"/>
    </location>
</feature>
<evidence type="ECO:0000256" key="4">
    <source>
        <dbReference type="ARBA" id="ARBA00004813"/>
    </source>
</evidence>
<dbReference type="InterPro" id="IPR011603">
    <property type="entry name" value="2oxoglutarate_DH_E1"/>
</dbReference>
<organism evidence="21 22">
    <name type="scientific">Nocardioides lianchengensis</name>
    <dbReference type="NCBI Taxonomy" id="1045774"/>
    <lineage>
        <taxon>Bacteria</taxon>
        <taxon>Bacillati</taxon>
        <taxon>Actinomycetota</taxon>
        <taxon>Actinomycetes</taxon>
        <taxon>Propionibacteriales</taxon>
        <taxon>Nocardioidaceae</taxon>
        <taxon>Nocardioides</taxon>
    </lineage>
</organism>
<comment type="catalytic activity">
    <reaction evidence="17">
        <text>N(6)-[(R)-dihydrolipoyl]-L-lysyl-[protein] + succinyl-CoA = N(6)-[(R)-S(8)-succinyldihydrolipoyl]-L-lysyl-[protein] + CoA</text>
        <dbReference type="Rhea" id="RHEA:15213"/>
        <dbReference type="Rhea" id="RHEA-COMP:10475"/>
        <dbReference type="Rhea" id="RHEA-COMP:20092"/>
        <dbReference type="ChEBI" id="CHEBI:57287"/>
        <dbReference type="ChEBI" id="CHEBI:57292"/>
        <dbReference type="ChEBI" id="CHEBI:83100"/>
        <dbReference type="ChEBI" id="CHEBI:83120"/>
        <dbReference type="EC" id="2.3.1.61"/>
    </reaction>
</comment>
<dbReference type="InterPro" id="IPR042179">
    <property type="entry name" value="KGD_C_sf"/>
</dbReference>
<evidence type="ECO:0000256" key="2">
    <source>
        <dbReference type="ARBA" id="ARBA00001964"/>
    </source>
</evidence>
<keyword evidence="22" id="KW-1185">Reference proteome</keyword>